<evidence type="ECO:0000256" key="4">
    <source>
        <dbReference type="ARBA" id="ARBA00022475"/>
    </source>
</evidence>
<keyword evidence="4" id="KW-1003">Cell membrane</keyword>
<dbReference type="SUPFAM" id="SSF55874">
    <property type="entry name" value="ATPase domain of HSP90 chaperone/DNA topoisomerase II/histidine kinase"/>
    <property type="match status" value="1"/>
</dbReference>
<feature type="domain" description="Histidine kinase" evidence="16">
    <location>
        <begin position="281"/>
        <end position="496"/>
    </location>
</feature>
<dbReference type="Proteomes" id="UP000317839">
    <property type="component" value="Unassembled WGS sequence"/>
</dbReference>
<evidence type="ECO:0000259" key="16">
    <source>
        <dbReference type="PROSITE" id="PS50109"/>
    </source>
</evidence>
<evidence type="ECO:0000256" key="13">
    <source>
        <dbReference type="ARBA" id="ARBA00023136"/>
    </source>
</evidence>
<evidence type="ECO:0000256" key="2">
    <source>
        <dbReference type="ARBA" id="ARBA00004651"/>
    </source>
</evidence>
<sequence>MSLKIRHKLFAAMILANLLVIGGIFVLISFSFSQSFKDYLDATRLEKLTPMAQELAQQYSQNGNWNWLRGRRNESWRVLMEKYIIDEQSLPPKLQQQRKKPRHYDAMRPDKKMRGVPLRNQAERLGGPQGNRPPPLRPGHKVLLADATGSLVVGRIRPTEEIAWIDIRTDGQLVGKLGFVKTKEITSELDQLFVDKLNDNLLVTVLSVILVSAFIALILSRALVAPILRLREAANKMTHGELETQLAVKSEDEIGQLGRDFNLLSRTLRDNLQSRQQWIADISHELRTPVAILQGEIEALQDGIRPFNQASIDSLYQEVKRLSLLINDLHELSLSDSGAMSYQFTRVDLVSIVNKALELKREKIAQSHIQVKHHQPNEPIIVNGDSHRLLQLFLNLLNNSLAYTATHGKIGIDYHVRQDALEIEWFDSEPGVSDESLALLFERLYRVDSSRSRNTGGSGLGLSIVKSIVSAHQGSIKAIHSELGGVKMIIRFPHQSKSK</sequence>
<evidence type="ECO:0000256" key="14">
    <source>
        <dbReference type="SAM" id="MobiDB-lite"/>
    </source>
</evidence>
<dbReference type="InterPro" id="IPR003660">
    <property type="entry name" value="HAMP_dom"/>
</dbReference>
<dbReference type="GO" id="GO:0005886">
    <property type="term" value="C:plasma membrane"/>
    <property type="evidence" value="ECO:0007669"/>
    <property type="project" value="UniProtKB-SubCell"/>
</dbReference>
<evidence type="ECO:0000256" key="6">
    <source>
        <dbReference type="ARBA" id="ARBA00022679"/>
    </source>
</evidence>
<dbReference type="InterPro" id="IPR003661">
    <property type="entry name" value="HisK_dim/P_dom"/>
</dbReference>
<evidence type="ECO:0000259" key="17">
    <source>
        <dbReference type="PROSITE" id="PS50885"/>
    </source>
</evidence>
<comment type="catalytic activity">
    <reaction evidence="1">
        <text>ATP + protein L-histidine = ADP + protein N-phospho-L-histidine.</text>
        <dbReference type="EC" id="2.7.13.3"/>
    </reaction>
</comment>
<evidence type="ECO:0000256" key="15">
    <source>
        <dbReference type="SAM" id="Phobius"/>
    </source>
</evidence>
<dbReference type="InterPro" id="IPR050398">
    <property type="entry name" value="HssS/ArlS-like"/>
</dbReference>
<keyword evidence="11 15" id="KW-1133">Transmembrane helix</keyword>
<dbReference type="EC" id="2.7.13.3" evidence="3"/>
<dbReference type="OrthoDB" id="9804645at2"/>
<keyword evidence="9" id="KW-0418">Kinase</keyword>
<evidence type="ECO:0000256" key="10">
    <source>
        <dbReference type="ARBA" id="ARBA00022840"/>
    </source>
</evidence>
<dbReference type="CDD" id="cd00082">
    <property type="entry name" value="HisKA"/>
    <property type="match status" value="1"/>
</dbReference>
<dbReference type="SUPFAM" id="SSF47384">
    <property type="entry name" value="Homodimeric domain of signal transducing histidine kinase"/>
    <property type="match status" value="1"/>
</dbReference>
<dbReference type="PRINTS" id="PR00344">
    <property type="entry name" value="BCTRLSENSOR"/>
</dbReference>
<dbReference type="PROSITE" id="PS50109">
    <property type="entry name" value="HIS_KIN"/>
    <property type="match status" value="1"/>
</dbReference>
<dbReference type="PANTHER" id="PTHR45528">
    <property type="entry name" value="SENSOR HISTIDINE KINASE CPXA"/>
    <property type="match status" value="1"/>
</dbReference>
<dbReference type="Gene3D" id="3.30.565.10">
    <property type="entry name" value="Histidine kinase-like ATPase, C-terminal domain"/>
    <property type="match status" value="1"/>
</dbReference>
<dbReference type="RefSeq" id="WP_142941588.1">
    <property type="nucleotide sequence ID" value="NZ_VIKR01000002.1"/>
</dbReference>
<comment type="caution">
    <text evidence="18">The sequence shown here is derived from an EMBL/GenBank/DDBJ whole genome shotgun (WGS) entry which is preliminary data.</text>
</comment>
<dbReference type="InterPro" id="IPR003594">
    <property type="entry name" value="HATPase_dom"/>
</dbReference>
<dbReference type="Gene3D" id="1.10.287.130">
    <property type="match status" value="1"/>
</dbReference>
<feature type="compositionally biased region" description="Basic and acidic residues" evidence="14">
    <location>
        <begin position="103"/>
        <end position="113"/>
    </location>
</feature>
<keyword evidence="10" id="KW-0067">ATP-binding</keyword>
<reference evidence="18 19" key="1">
    <citation type="submission" date="2019-06" db="EMBL/GenBank/DDBJ databases">
        <title>Draft genome of Aliikangiella marina GYP-15.</title>
        <authorList>
            <person name="Wang G."/>
        </authorList>
    </citation>
    <scope>NUCLEOTIDE SEQUENCE [LARGE SCALE GENOMIC DNA]</scope>
    <source>
        <strain evidence="18 19">GYP-15</strain>
    </source>
</reference>
<evidence type="ECO:0000256" key="8">
    <source>
        <dbReference type="ARBA" id="ARBA00022741"/>
    </source>
</evidence>
<dbReference type="PROSITE" id="PS50885">
    <property type="entry name" value="HAMP"/>
    <property type="match status" value="1"/>
</dbReference>
<feature type="domain" description="HAMP" evidence="17">
    <location>
        <begin position="221"/>
        <end position="273"/>
    </location>
</feature>
<dbReference type="SUPFAM" id="SSF158472">
    <property type="entry name" value="HAMP domain-like"/>
    <property type="match status" value="1"/>
</dbReference>
<dbReference type="Pfam" id="PF02518">
    <property type="entry name" value="HATPase_c"/>
    <property type="match status" value="1"/>
</dbReference>
<comment type="subcellular location">
    <subcellularLocation>
        <location evidence="2">Cell membrane</location>
        <topology evidence="2">Multi-pass membrane protein</topology>
    </subcellularLocation>
</comment>
<feature type="region of interest" description="Disordered" evidence="14">
    <location>
        <begin position="92"/>
        <end position="136"/>
    </location>
</feature>
<evidence type="ECO:0000256" key="1">
    <source>
        <dbReference type="ARBA" id="ARBA00000085"/>
    </source>
</evidence>
<dbReference type="Pfam" id="PF00512">
    <property type="entry name" value="HisKA"/>
    <property type="match status" value="1"/>
</dbReference>
<dbReference type="PANTHER" id="PTHR45528:SF1">
    <property type="entry name" value="SENSOR HISTIDINE KINASE CPXA"/>
    <property type="match status" value="1"/>
</dbReference>
<dbReference type="SMART" id="SM00387">
    <property type="entry name" value="HATPase_c"/>
    <property type="match status" value="1"/>
</dbReference>
<accession>A0A545TCM0</accession>
<feature type="transmembrane region" description="Helical" evidence="15">
    <location>
        <begin position="201"/>
        <end position="228"/>
    </location>
</feature>
<organism evidence="18 19">
    <name type="scientific">Aliikangiella marina</name>
    <dbReference type="NCBI Taxonomy" id="1712262"/>
    <lineage>
        <taxon>Bacteria</taxon>
        <taxon>Pseudomonadati</taxon>
        <taxon>Pseudomonadota</taxon>
        <taxon>Gammaproteobacteria</taxon>
        <taxon>Oceanospirillales</taxon>
        <taxon>Pleioneaceae</taxon>
        <taxon>Aliikangiella</taxon>
    </lineage>
</organism>
<protein>
    <recommendedName>
        <fullName evidence="3">histidine kinase</fullName>
        <ecNumber evidence="3">2.7.13.3</ecNumber>
    </recommendedName>
</protein>
<dbReference type="InterPro" id="IPR036097">
    <property type="entry name" value="HisK_dim/P_sf"/>
</dbReference>
<keyword evidence="12" id="KW-0902">Two-component regulatory system</keyword>
<dbReference type="Pfam" id="PF00672">
    <property type="entry name" value="HAMP"/>
    <property type="match status" value="1"/>
</dbReference>
<dbReference type="Gene3D" id="6.10.340.10">
    <property type="match status" value="1"/>
</dbReference>
<feature type="transmembrane region" description="Helical" evidence="15">
    <location>
        <begin position="9"/>
        <end position="32"/>
    </location>
</feature>
<evidence type="ECO:0000313" key="19">
    <source>
        <dbReference type="Proteomes" id="UP000317839"/>
    </source>
</evidence>
<keyword evidence="5" id="KW-0597">Phosphoprotein</keyword>
<dbReference type="InterPro" id="IPR036890">
    <property type="entry name" value="HATPase_C_sf"/>
</dbReference>
<dbReference type="InterPro" id="IPR005467">
    <property type="entry name" value="His_kinase_dom"/>
</dbReference>
<evidence type="ECO:0000313" key="18">
    <source>
        <dbReference type="EMBL" id="TQV74970.1"/>
    </source>
</evidence>
<keyword evidence="6" id="KW-0808">Transferase</keyword>
<keyword evidence="7 15" id="KW-0812">Transmembrane</keyword>
<dbReference type="SMART" id="SM00304">
    <property type="entry name" value="HAMP"/>
    <property type="match status" value="1"/>
</dbReference>
<evidence type="ECO:0000256" key="7">
    <source>
        <dbReference type="ARBA" id="ARBA00022692"/>
    </source>
</evidence>
<evidence type="ECO:0000256" key="12">
    <source>
        <dbReference type="ARBA" id="ARBA00023012"/>
    </source>
</evidence>
<gene>
    <name evidence="18" type="ORF">FLL45_08485</name>
</gene>
<name>A0A545TCM0_9GAMM</name>
<keyword evidence="19" id="KW-1185">Reference proteome</keyword>
<evidence type="ECO:0000256" key="5">
    <source>
        <dbReference type="ARBA" id="ARBA00022553"/>
    </source>
</evidence>
<dbReference type="InterPro" id="IPR004358">
    <property type="entry name" value="Sig_transdc_His_kin-like_C"/>
</dbReference>
<dbReference type="GO" id="GO:0005524">
    <property type="term" value="F:ATP binding"/>
    <property type="evidence" value="ECO:0007669"/>
    <property type="project" value="UniProtKB-KW"/>
</dbReference>
<proteinExistence type="predicted"/>
<dbReference type="EMBL" id="VIKR01000002">
    <property type="protein sequence ID" value="TQV74970.1"/>
    <property type="molecule type" value="Genomic_DNA"/>
</dbReference>
<keyword evidence="8" id="KW-0547">Nucleotide-binding</keyword>
<keyword evidence="13 15" id="KW-0472">Membrane</keyword>
<dbReference type="GO" id="GO:0000155">
    <property type="term" value="F:phosphorelay sensor kinase activity"/>
    <property type="evidence" value="ECO:0007669"/>
    <property type="project" value="InterPro"/>
</dbReference>
<dbReference type="SMART" id="SM00388">
    <property type="entry name" value="HisKA"/>
    <property type="match status" value="1"/>
</dbReference>
<evidence type="ECO:0000256" key="11">
    <source>
        <dbReference type="ARBA" id="ARBA00022989"/>
    </source>
</evidence>
<dbReference type="CDD" id="cd06225">
    <property type="entry name" value="HAMP"/>
    <property type="match status" value="1"/>
</dbReference>
<evidence type="ECO:0000256" key="3">
    <source>
        <dbReference type="ARBA" id="ARBA00012438"/>
    </source>
</evidence>
<dbReference type="AlphaFoldDB" id="A0A545TCM0"/>
<evidence type="ECO:0000256" key="9">
    <source>
        <dbReference type="ARBA" id="ARBA00022777"/>
    </source>
</evidence>